<sequence length="313" mass="36218">MANFELLPDNIILEVLNYLPVKELCIAGRVCRRWRRITRDYTLWRHVDLTPYRLDLKKTWKVIRSHFSECLISLKLRGDFNMPIKDKNPVSDAMLVDLNERCPNIRHITLQNCKLQNLEMKLPPSLTSIELNQCYWKPRWFKHLHTMIPNIKCLILEHTSRVDNHDLDDVCKIIGLESLNLNACYRINEKGLEKIAKELTNLQTLEIAHCNCTDLILHHISRHLTKLETLNIRNSKVTDSGISTIVSGLRNLKHLNINKCDLLTPSGLECLKSLKSLKTLVCDIPHITSNLETILENNGCIITALDRNKPENI</sequence>
<dbReference type="PANTHER" id="PTHR13318:SF95">
    <property type="entry name" value="F-BOX PROTEIN YLR352W"/>
    <property type="match status" value="1"/>
</dbReference>
<accession>A0A6J8B805</accession>
<dbReference type="PROSITE" id="PS50181">
    <property type="entry name" value="FBOX"/>
    <property type="match status" value="1"/>
</dbReference>
<dbReference type="PANTHER" id="PTHR13318">
    <property type="entry name" value="PARTNER OF PAIRED, ISOFORM B-RELATED"/>
    <property type="match status" value="1"/>
</dbReference>
<name>A0A6J8B805_MYTCO</name>
<dbReference type="Proteomes" id="UP000507470">
    <property type="component" value="Unassembled WGS sequence"/>
</dbReference>
<evidence type="ECO:0000313" key="2">
    <source>
        <dbReference type="EMBL" id="CAC5379601.1"/>
    </source>
</evidence>
<dbReference type="InterPro" id="IPR006553">
    <property type="entry name" value="Leu-rich_rpt_Cys-con_subtyp"/>
</dbReference>
<dbReference type="SMART" id="SM00256">
    <property type="entry name" value="FBOX"/>
    <property type="match status" value="1"/>
</dbReference>
<organism evidence="2 3">
    <name type="scientific">Mytilus coruscus</name>
    <name type="common">Sea mussel</name>
    <dbReference type="NCBI Taxonomy" id="42192"/>
    <lineage>
        <taxon>Eukaryota</taxon>
        <taxon>Metazoa</taxon>
        <taxon>Spiralia</taxon>
        <taxon>Lophotrochozoa</taxon>
        <taxon>Mollusca</taxon>
        <taxon>Bivalvia</taxon>
        <taxon>Autobranchia</taxon>
        <taxon>Pteriomorphia</taxon>
        <taxon>Mytilida</taxon>
        <taxon>Mytiloidea</taxon>
        <taxon>Mytilidae</taxon>
        <taxon>Mytilinae</taxon>
        <taxon>Mytilus</taxon>
    </lineage>
</organism>
<dbReference type="Pfam" id="PF12937">
    <property type="entry name" value="F-box-like"/>
    <property type="match status" value="1"/>
</dbReference>
<gene>
    <name evidence="2" type="ORF">MCOR_15649</name>
</gene>
<dbReference type="GO" id="GO:0019005">
    <property type="term" value="C:SCF ubiquitin ligase complex"/>
    <property type="evidence" value="ECO:0007669"/>
    <property type="project" value="TreeGrafter"/>
</dbReference>
<dbReference type="SUPFAM" id="SSF52047">
    <property type="entry name" value="RNI-like"/>
    <property type="match status" value="1"/>
</dbReference>
<dbReference type="InterPro" id="IPR032675">
    <property type="entry name" value="LRR_dom_sf"/>
</dbReference>
<keyword evidence="3" id="KW-1185">Reference proteome</keyword>
<dbReference type="AlphaFoldDB" id="A0A6J8B805"/>
<feature type="domain" description="F-box" evidence="1">
    <location>
        <begin position="1"/>
        <end position="47"/>
    </location>
</feature>
<protein>
    <submittedName>
        <fullName evidence="2">FBXL12</fullName>
    </submittedName>
</protein>
<proteinExistence type="predicted"/>
<reference evidence="2 3" key="1">
    <citation type="submission" date="2020-06" db="EMBL/GenBank/DDBJ databases">
        <authorList>
            <person name="Li R."/>
            <person name="Bekaert M."/>
        </authorList>
    </citation>
    <scope>NUCLEOTIDE SEQUENCE [LARGE SCALE GENOMIC DNA]</scope>
    <source>
        <strain evidence="3">wild</strain>
    </source>
</reference>
<dbReference type="EMBL" id="CACVKT020002745">
    <property type="protein sequence ID" value="CAC5379601.1"/>
    <property type="molecule type" value="Genomic_DNA"/>
</dbReference>
<dbReference type="GO" id="GO:0031146">
    <property type="term" value="P:SCF-dependent proteasomal ubiquitin-dependent protein catabolic process"/>
    <property type="evidence" value="ECO:0007669"/>
    <property type="project" value="TreeGrafter"/>
</dbReference>
<dbReference type="InterPro" id="IPR001810">
    <property type="entry name" value="F-box_dom"/>
</dbReference>
<dbReference type="OrthoDB" id="3219396at2759"/>
<evidence type="ECO:0000259" key="1">
    <source>
        <dbReference type="PROSITE" id="PS50181"/>
    </source>
</evidence>
<dbReference type="Gene3D" id="3.80.10.10">
    <property type="entry name" value="Ribonuclease Inhibitor"/>
    <property type="match status" value="1"/>
</dbReference>
<dbReference type="InterPro" id="IPR001611">
    <property type="entry name" value="Leu-rich_rpt"/>
</dbReference>
<evidence type="ECO:0000313" key="3">
    <source>
        <dbReference type="Proteomes" id="UP000507470"/>
    </source>
</evidence>
<dbReference type="Pfam" id="PF13516">
    <property type="entry name" value="LRR_6"/>
    <property type="match status" value="2"/>
</dbReference>
<dbReference type="SMART" id="SM00367">
    <property type="entry name" value="LRR_CC"/>
    <property type="match status" value="3"/>
</dbReference>